<dbReference type="Gene3D" id="3.30.360.10">
    <property type="entry name" value="Dihydrodipicolinate Reductase, domain 2"/>
    <property type="match status" value="1"/>
</dbReference>
<dbReference type="SUPFAM" id="SSF51735">
    <property type="entry name" value="NAD(P)-binding Rossmann-fold domains"/>
    <property type="match status" value="1"/>
</dbReference>
<organism evidence="6 7">
    <name type="scientific">Ornithinibacter aureus</name>
    <dbReference type="NCBI Taxonomy" id="622664"/>
    <lineage>
        <taxon>Bacteria</taxon>
        <taxon>Bacillati</taxon>
        <taxon>Actinomycetota</taxon>
        <taxon>Actinomycetes</taxon>
        <taxon>Micrococcales</taxon>
        <taxon>Intrasporangiaceae</taxon>
        <taxon>Ornithinibacter</taxon>
    </lineage>
</organism>
<accession>A0ABP8K7S3</accession>
<feature type="domain" description="Gfo/Idh/MocA-like oxidoreductase N-terminal" evidence="4">
    <location>
        <begin position="26"/>
        <end position="135"/>
    </location>
</feature>
<evidence type="ECO:0000259" key="4">
    <source>
        <dbReference type="Pfam" id="PF01408"/>
    </source>
</evidence>
<evidence type="ECO:0000256" key="3">
    <source>
        <dbReference type="ARBA" id="ARBA00023027"/>
    </source>
</evidence>
<evidence type="ECO:0000313" key="7">
    <source>
        <dbReference type="Proteomes" id="UP001500390"/>
    </source>
</evidence>
<feature type="domain" description="GFO/IDH/MocA-like oxidoreductase" evidence="5">
    <location>
        <begin position="156"/>
        <end position="267"/>
    </location>
</feature>
<evidence type="ECO:0000259" key="5">
    <source>
        <dbReference type="Pfam" id="PF22725"/>
    </source>
</evidence>
<comment type="caution">
    <text evidence="6">The sequence shown here is derived from an EMBL/GenBank/DDBJ whole genome shotgun (WGS) entry which is preliminary data.</text>
</comment>
<dbReference type="InterPro" id="IPR050984">
    <property type="entry name" value="Gfo/Idh/MocA_domain"/>
</dbReference>
<evidence type="ECO:0000256" key="2">
    <source>
        <dbReference type="ARBA" id="ARBA00023002"/>
    </source>
</evidence>
<sequence length="349" mass="36840">MSSAPAATAVLAASTVPDPMDAPAIRWGVLAPGGIANTFADAVATGTRSRVVACGSRSLERAQEFAQRHGVERAHGSYADLVADPDVDAVYVASPHSEHRDHALLALRAGKPVLIEKAFTRSLREAEDVFEAAEVGGLLAAEAMWSRYLPHYDVIARTVTAGTLGDVVVVEADHGQLLYPDGPARLSQPELAGGALLDLGVYPVSFADHVLGSLTDVTARGVLTDLGVDATTTIDGRGPAGELARLWCSMAAATACPARVVGTAARLEVSGVFYAVDSRVRLVAPDDTVLDEFVAPVLDHGFRYQAAEFARALAAGRTQTWSMPWDATRRVLATMDETRRQVGVVYPGE</sequence>
<keyword evidence="7" id="KW-1185">Reference proteome</keyword>
<dbReference type="InterPro" id="IPR055170">
    <property type="entry name" value="GFO_IDH_MocA-like_dom"/>
</dbReference>
<dbReference type="InterPro" id="IPR000683">
    <property type="entry name" value="Gfo/Idh/MocA-like_OxRdtase_N"/>
</dbReference>
<dbReference type="Gene3D" id="3.40.50.720">
    <property type="entry name" value="NAD(P)-binding Rossmann-like Domain"/>
    <property type="match status" value="1"/>
</dbReference>
<dbReference type="Pfam" id="PF22725">
    <property type="entry name" value="GFO_IDH_MocA_C3"/>
    <property type="match status" value="1"/>
</dbReference>
<dbReference type="RefSeq" id="WP_159900702.1">
    <property type="nucleotide sequence ID" value="NZ_BAABFX010000045.1"/>
</dbReference>
<evidence type="ECO:0000256" key="1">
    <source>
        <dbReference type="ARBA" id="ARBA00010928"/>
    </source>
</evidence>
<dbReference type="Pfam" id="PF01408">
    <property type="entry name" value="GFO_IDH_MocA"/>
    <property type="match status" value="1"/>
</dbReference>
<reference evidence="7" key="1">
    <citation type="journal article" date="2019" name="Int. J. Syst. Evol. Microbiol.">
        <title>The Global Catalogue of Microorganisms (GCM) 10K type strain sequencing project: providing services to taxonomists for standard genome sequencing and annotation.</title>
        <authorList>
            <consortium name="The Broad Institute Genomics Platform"/>
            <consortium name="The Broad Institute Genome Sequencing Center for Infectious Disease"/>
            <person name="Wu L."/>
            <person name="Ma J."/>
        </authorList>
    </citation>
    <scope>NUCLEOTIDE SEQUENCE [LARGE SCALE GENOMIC DNA]</scope>
    <source>
        <strain evidence="7">JCM 17738</strain>
    </source>
</reference>
<dbReference type="PANTHER" id="PTHR22604:SF105">
    <property type="entry name" value="TRANS-1,2-DIHYDROBENZENE-1,2-DIOL DEHYDROGENASE"/>
    <property type="match status" value="1"/>
</dbReference>
<name>A0ABP8K7S3_9MICO</name>
<evidence type="ECO:0000313" key="6">
    <source>
        <dbReference type="EMBL" id="GAA4401938.1"/>
    </source>
</evidence>
<keyword evidence="3" id="KW-0520">NAD</keyword>
<dbReference type="InterPro" id="IPR036291">
    <property type="entry name" value="NAD(P)-bd_dom_sf"/>
</dbReference>
<gene>
    <name evidence="6" type="ORF">GCM10023153_30610</name>
</gene>
<dbReference type="EMBL" id="BAABFX010000045">
    <property type="protein sequence ID" value="GAA4401938.1"/>
    <property type="molecule type" value="Genomic_DNA"/>
</dbReference>
<keyword evidence="2" id="KW-0560">Oxidoreductase</keyword>
<dbReference type="PANTHER" id="PTHR22604">
    <property type="entry name" value="OXIDOREDUCTASES"/>
    <property type="match status" value="1"/>
</dbReference>
<dbReference type="SUPFAM" id="SSF55347">
    <property type="entry name" value="Glyceraldehyde-3-phosphate dehydrogenase-like, C-terminal domain"/>
    <property type="match status" value="1"/>
</dbReference>
<proteinExistence type="inferred from homology"/>
<comment type="similarity">
    <text evidence="1">Belongs to the Gfo/Idh/MocA family.</text>
</comment>
<protein>
    <submittedName>
        <fullName evidence="6">Gfo/Idh/MocA family oxidoreductase</fullName>
    </submittedName>
</protein>
<dbReference type="Proteomes" id="UP001500390">
    <property type="component" value="Unassembled WGS sequence"/>
</dbReference>